<keyword evidence="3" id="KW-1185">Reference proteome</keyword>
<feature type="transmembrane region" description="Helical" evidence="1">
    <location>
        <begin position="23"/>
        <end position="42"/>
    </location>
</feature>
<reference evidence="2 3" key="1">
    <citation type="submission" date="2016-07" db="EMBL/GenBank/DDBJ databases">
        <title>Pervasive Adenine N6-methylation of Active Genes in Fungi.</title>
        <authorList>
            <consortium name="DOE Joint Genome Institute"/>
            <person name="Mondo S.J."/>
            <person name="Dannebaum R.O."/>
            <person name="Kuo R.C."/>
            <person name="Labutti K."/>
            <person name="Haridas S."/>
            <person name="Kuo A."/>
            <person name="Salamov A."/>
            <person name="Ahrendt S.R."/>
            <person name="Lipzen A."/>
            <person name="Sullivan W."/>
            <person name="Andreopoulos W.B."/>
            <person name="Clum A."/>
            <person name="Lindquist E."/>
            <person name="Daum C."/>
            <person name="Ramamoorthy G.K."/>
            <person name="Gryganskyi A."/>
            <person name="Culley D."/>
            <person name="Magnuson J.K."/>
            <person name="James T.Y."/>
            <person name="O'Malley M.A."/>
            <person name="Stajich J.E."/>
            <person name="Spatafora J.W."/>
            <person name="Visel A."/>
            <person name="Grigoriev I.V."/>
        </authorList>
    </citation>
    <scope>NUCLEOTIDE SEQUENCE [LARGE SCALE GENOMIC DNA]</scope>
    <source>
        <strain evidence="2 3">NRRL 1336</strain>
    </source>
</reference>
<feature type="transmembrane region" description="Helical" evidence="1">
    <location>
        <begin position="150"/>
        <end position="167"/>
    </location>
</feature>
<feature type="transmembrane region" description="Helical" evidence="1">
    <location>
        <begin position="179"/>
        <end position="199"/>
    </location>
</feature>
<feature type="transmembrane region" description="Helical" evidence="1">
    <location>
        <begin position="91"/>
        <end position="110"/>
    </location>
</feature>
<evidence type="ECO:0000256" key="1">
    <source>
        <dbReference type="SAM" id="Phobius"/>
    </source>
</evidence>
<feature type="transmembrane region" description="Helical" evidence="1">
    <location>
        <begin position="206"/>
        <end position="230"/>
    </location>
</feature>
<dbReference type="STRING" id="90262.A0A1X2IPX9"/>
<accession>A0A1X2IPX9</accession>
<organism evidence="2 3">
    <name type="scientific">Absidia repens</name>
    <dbReference type="NCBI Taxonomy" id="90262"/>
    <lineage>
        <taxon>Eukaryota</taxon>
        <taxon>Fungi</taxon>
        <taxon>Fungi incertae sedis</taxon>
        <taxon>Mucoromycota</taxon>
        <taxon>Mucoromycotina</taxon>
        <taxon>Mucoromycetes</taxon>
        <taxon>Mucorales</taxon>
        <taxon>Cunninghamellaceae</taxon>
        <taxon>Absidia</taxon>
    </lineage>
</organism>
<keyword evidence="1" id="KW-0472">Membrane</keyword>
<keyword evidence="1" id="KW-0812">Transmembrane</keyword>
<dbReference type="EMBL" id="MCGE01000006">
    <property type="protein sequence ID" value="ORZ20339.1"/>
    <property type="molecule type" value="Genomic_DNA"/>
</dbReference>
<protein>
    <submittedName>
        <fullName evidence="2">Uncharacterized protein</fullName>
    </submittedName>
</protein>
<sequence length="239" mass="27674">MAIYKLIQSHLFYDGLAIDVSEALTQGTVIMILVMALILAIPRRGIAFGFPKKPIDSIAYNVVWQFIKKYHAYMLSFGTVFNFHYHPANKYWTLFLELWVLIHGSITAYFQPGTGWQIFFYGFLMVFITNQVYDTALLRRWQSFTSWQTMLLYLLFIILVVVGFGMNDHRYYRILFIPVAEYLAVLYCLGLGLVGYGWIQRFPSHYIFAVPLMYCLAGAGVILSLAYILAGHLQVFNDY</sequence>
<gene>
    <name evidence="2" type="ORF">BCR42DRAFT_322582</name>
</gene>
<comment type="caution">
    <text evidence="2">The sequence shown here is derived from an EMBL/GenBank/DDBJ whole genome shotgun (WGS) entry which is preliminary data.</text>
</comment>
<evidence type="ECO:0000313" key="3">
    <source>
        <dbReference type="Proteomes" id="UP000193560"/>
    </source>
</evidence>
<feature type="transmembrane region" description="Helical" evidence="1">
    <location>
        <begin position="116"/>
        <end position="138"/>
    </location>
</feature>
<keyword evidence="1" id="KW-1133">Transmembrane helix</keyword>
<dbReference type="AlphaFoldDB" id="A0A1X2IPX9"/>
<name>A0A1X2IPX9_9FUNG</name>
<evidence type="ECO:0000313" key="2">
    <source>
        <dbReference type="EMBL" id="ORZ20339.1"/>
    </source>
</evidence>
<proteinExistence type="predicted"/>
<dbReference type="Proteomes" id="UP000193560">
    <property type="component" value="Unassembled WGS sequence"/>
</dbReference>
<dbReference type="OrthoDB" id="9986409at2759"/>